<keyword evidence="4" id="KW-1185">Reference proteome</keyword>
<evidence type="ECO:0000313" key="3">
    <source>
        <dbReference type="EMBL" id="SGZ41862.1"/>
    </source>
</evidence>
<dbReference type="VEuPathDB" id="FungiDB:HGUI_04063"/>
<evidence type="ECO:0000313" key="4">
    <source>
        <dbReference type="Proteomes" id="UP000183365"/>
    </source>
</evidence>
<accession>A0A1L0FQL6</accession>
<reference evidence="4" key="1">
    <citation type="submission" date="2016-11" db="EMBL/GenBank/DDBJ databases">
        <authorList>
            <person name="Guldener U."/>
        </authorList>
    </citation>
    <scope>NUCLEOTIDE SEQUENCE [LARGE SCALE GENOMIC DNA]</scope>
</reference>
<keyword evidence="1" id="KW-0175">Coiled coil</keyword>
<dbReference type="EMBL" id="FQNF01000197">
    <property type="protein sequence ID" value="SGZ41862.1"/>
    <property type="molecule type" value="Genomic_DNA"/>
</dbReference>
<proteinExistence type="predicted"/>
<feature type="coiled-coil region" evidence="1">
    <location>
        <begin position="136"/>
        <end position="163"/>
    </location>
</feature>
<dbReference type="AlphaFoldDB" id="A0A1L0FQL6"/>
<organism evidence="3 4">
    <name type="scientific">Hanseniaspora guilliermondii</name>
    <dbReference type="NCBI Taxonomy" id="56406"/>
    <lineage>
        <taxon>Eukaryota</taxon>
        <taxon>Fungi</taxon>
        <taxon>Dikarya</taxon>
        <taxon>Ascomycota</taxon>
        <taxon>Saccharomycotina</taxon>
        <taxon>Saccharomycetes</taxon>
        <taxon>Saccharomycodales</taxon>
        <taxon>Saccharomycodaceae</taxon>
        <taxon>Hanseniaspora</taxon>
    </lineage>
</organism>
<feature type="compositionally biased region" description="Basic and acidic residues" evidence="2">
    <location>
        <begin position="1"/>
        <end position="17"/>
    </location>
</feature>
<feature type="region of interest" description="Disordered" evidence="2">
    <location>
        <begin position="1"/>
        <end position="33"/>
    </location>
</feature>
<evidence type="ECO:0000256" key="2">
    <source>
        <dbReference type="SAM" id="MobiDB-lite"/>
    </source>
</evidence>
<protein>
    <submittedName>
        <fullName evidence="3">Uncharacterized protein</fullName>
    </submittedName>
</protein>
<dbReference type="OrthoDB" id="3971848at2759"/>
<gene>
    <name evidence="3" type="ORF">HGUI_04063</name>
</gene>
<evidence type="ECO:0000256" key="1">
    <source>
        <dbReference type="SAM" id="Coils"/>
    </source>
</evidence>
<name>A0A1L0FQL6_9ASCO</name>
<dbReference type="Proteomes" id="UP000183365">
    <property type="component" value="Unassembled WGS sequence"/>
</dbReference>
<feature type="compositionally biased region" description="Polar residues" evidence="2">
    <location>
        <begin position="184"/>
        <end position="214"/>
    </location>
</feature>
<sequence length="229" mass="26426">MSKYTESRLKQKEDYFDPKSPNNVSLKQEDADIEDNNLIDDNYDKKKNNITSYMDLHDDYGSDVFFTTRSNSPLSQTKSACEERKVSFSSRYLPETNFDKKKSNASPLLLTTKKNRRQSAPATSMHTKEQIVDEMEKEQERVVLKLMKQIHELKAENQLLKKELSMHIGSRGNSFSKRNEVYSDRSTNSVLQTHGRTLSNASTVYNPRNNSVSSTSFRENVLTDFESLK</sequence>
<feature type="region of interest" description="Disordered" evidence="2">
    <location>
        <begin position="181"/>
        <end position="214"/>
    </location>
</feature>